<keyword evidence="3" id="KW-1185">Reference proteome</keyword>
<dbReference type="AlphaFoldDB" id="A0A9P4KFN6"/>
<organism evidence="2 3">
    <name type="scientific">Lojkania enalia</name>
    <dbReference type="NCBI Taxonomy" id="147567"/>
    <lineage>
        <taxon>Eukaryota</taxon>
        <taxon>Fungi</taxon>
        <taxon>Dikarya</taxon>
        <taxon>Ascomycota</taxon>
        <taxon>Pezizomycotina</taxon>
        <taxon>Dothideomycetes</taxon>
        <taxon>Pleosporomycetidae</taxon>
        <taxon>Pleosporales</taxon>
        <taxon>Pleosporales incertae sedis</taxon>
        <taxon>Lojkania</taxon>
    </lineage>
</organism>
<sequence length="180" mass="20765">MAYDSPFRKAASGTRFESESGLTLVWRGRRELGVERRSTSHLVRSGLKRSWPSHTTRRTESVCAPQRLLFWKCSTDSTPYCARRHSTGHAMWAIRPSSVARRQRMAALTYSNDLRYTNRKNLYYAHLFQHTHYKQTGRQSQNPDAHEESQYHPSPHSLLHAHLCSLSPKAGSVLFAHFLL</sequence>
<reference evidence="3" key="1">
    <citation type="journal article" date="2020" name="Stud. Mycol.">
        <title>101 Dothideomycetes genomes: A test case for predicting lifestyles and emergence of pathogens.</title>
        <authorList>
            <person name="Haridas S."/>
            <person name="Albert R."/>
            <person name="Binder M."/>
            <person name="Bloem J."/>
            <person name="LaButti K."/>
            <person name="Salamov A."/>
            <person name="Andreopoulos B."/>
            <person name="Baker S."/>
            <person name="Barry K."/>
            <person name="Bills G."/>
            <person name="Bluhm B."/>
            <person name="Cannon C."/>
            <person name="Castanera R."/>
            <person name="Culley D."/>
            <person name="Daum C."/>
            <person name="Ezra D."/>
            <person name="Gonzalez J."/>
            <person name="Henrissat B."/>
            <person name="Kuo A."/>
            <person name="Liang C."/>
            <person name="Lipzen A."/>
            <person name="Lutzoni F."/>
            <person name="Magnuson J."/>
            <person name="Mondo S."/>
            <person name="Nolan M."/>
            <person name="Ohm R."/>
            <person name="Pangilinan J."/>
            <person name="Park H.-J."/>
            <person name="Ramirez L."/>
            <person name="Alfaro M."/>
            <person name="Sun H."/>
            <person name="Tritt A."/>
            <person name="Yoshinaga Y."/>
            <person name="Zwiers L.-H."/>
            <person name="Turgeon B."/>
            <person name="Goodwin S."/>
            <person name="Spatafora J."/>
            <person name="Crous P."/>
            <person name="Grigoriev I."/>
        </authorList>
    </citation>
    <scope>NUCLEOTIDE SEQUENCE [LARGE SCALE GENOMIC DNA]</scope>
    <source>
        <strain evidence="3">CBS 304.66</strain>
    </source>
</reference>
<comment type="caution">
    <text evidence="2">The sequence shown here is derived from an EMBL/GenBank/DDBJ whole genome shotgun (WGS) entry which is preliminary data.</text>
</comment>
<proteinExistence type="predicted"/>
<protein>
    <submittedName>
        <fullName evidence="2">Uncharacterized protein</fullName>
    </submittedName>
</protein>
<evidence type="ECO:0000313" key="3">
    <source>
        <dbReference type="Proteomes" id="UP000800093"/>
    </source>
</evidence>
<accession>A0A9P4KFN6</accession>
<feature type="region of interest" description="Disordered" evidence="1">
    <location>
        <begin position="134"/>
        <end position="154"/>
    </location>
</feature>
<name>A0A9P4KFN6_9PLEO</name>
<dbReference type="EMBL" id="ML986594">
    <property type="protein sequence ID" value="KAF2267092.1"/>
    <property type="molecule type" value="Genomic_DNA"/>
</dbReference>
<dbReference type="Proteomes" id="UP000800093">
    <property type="component" value="Unassembled WGS sequence"/>
</dbReference>
<evidence type="ECO:0000313" key="2">
    <source>
        <dbReference type="EMBL" id="KAF2267092.1"/>
    </source>
</evidence>
<evidence type="ECO:0000256" key="1">
    <source>
        <dbReference type="SAM" id="MobiDB-lite"/>
    </source>
</evidence>
<gene>
    <name evidence="2" type="ORF">CC78DRAFT_104268</name>
</gene>